<dbReference type="AlphaFoldDB" id="A0A6J0SNM3"/>
<keyword evidence="3" id="KW-0812">Transmembrane</keyword>
<evidence type="ECO:0000259" key="5">
    <source>
        <dbReference type="PROSITE" id="PS50050"/>
    </source>
</evidence>
<feature type="domain" description="TNFR-Cys" evidence="5">
    <location>
        <begin position="60"/>
        <end position="101"/>
    </location>
</feature>
<dbReference type="PROSITE" id="PS50050">
    <property type="entry name" value="TNFR_NGFR_2"/>
    <property type="match status" value="2"/>
</dbReference>
<dbReference type="InterPro" id="IPR001368">
    <property type="entry name" value="TNFR/NGFR_Cys_rich_reg"/>
</dbReference>
<feature type="transmembrane region" description="Helical" evidence="3">
    <location>
        <begin position="217"/>
        <end position="240"/>
    </location>
</feature>
<keyword evidence="4" id="KW-0732">Signal</keyword>
<keyword evidence="6" id="KW-1185">Reference proteome</keyword>
<dbReference type="PANTHER" id="PTHR47881">
    <property type="entry name" value="TUMOR NECROSIS FACTOR RECEPTOR SUBFAMILY MEMBER 4"/>
    <property type="match status" value="1"/>
</dbReference>
<accession>A0A6J0SNM3</accession>
<sequence>MASTLALAAAFALLLRCTARGSGCARDQYPLGHGKCCKKCPPGSELEKRCTFRDDTLCVPCEEHSYNADFTEKRCKRCAVCERERGLQEVKPCDRLSNTHCMCLPGYEEVANQASREDDKRCEPCPAGSFSKGGKEKCRPWTNCTAKGLKLLRPGKREEDAICEEQASGLSEPSPTVALPTSFKDKHSTWTTAAPTRFYGISLVIHPKTETTSDKSGIFIVVAVVAVMLFVAGGVGLLYFQKAGGKKSQRRPGALSDVPREDGRNSYRIPIQEEQMDHKASLAQN</sequence>
<keyword evidence="1" id="KW-1015">Disulfide bond</keyword>
<feature type="domain" description="TNFR-Cys" evidence="5">
    <location>
        <begin position="23"/>
        <end position="58"/>
    </location>
</feature>
<feature type="region of interest" description="Disordered" evidence="2">
    <location>
        <begin position="247"/>
        <end position="285"/>
    </location>
</feature>
<dbReference type="RefSeq" id="XP_020637947.2">
    <property type="nucleotide sequence ID" value="XM_020782288.2"/>
</dbReference>
<dbReference type="InterPro" id="IPR020445">
    <property type="entry name" value="TNFR_4"/>
</dbReference>
<feature type="repeat" description="TNFR-Cys" evidence="1">
    <location>
        <begin position="60"/>
        <end position="101"/>
    </location>
</feature>
<name>A0A6J0SNM3_9SAUR</name>
<dbReference type="SUPFAM" id="SSF57586">
    <property type="entry name" value="TNF receptor-like"/>
    <property type="match status" value="2"/>
</dbReference>
<dbReference type="Proteomes" id="UP001652642">
    <property type="component" value="Chromosome 7"/>
</dbReference>
<reference evidence="7" key="1">
    <citation type="submission" date="2025-08" db="UniProtKB">
        <authorList>
            <consortium name="RefSeq"/>
        </authorList>
    </citation>
    <scope>IDENTIFICATION</scope>
</reference>
<feature type="chain" id="PRO_5047000481" evidence="4">
    <location>
        <begin position="20"/>
        <end position="285"/>
    </location>
</feature>
<evidence type="ECO:0000313" key="6">
    <source>
        <dbReference type="Proteomes" id="UP001652642"/>
    </source>
</evidence>
<dbReference type="SMART" id="SM00208">
    <property type="entry name" value="TNFR"/>
    <property type="match status" value="3"/>
</dbReference>
<keyword evidence="3" id="KW-1133">Transmembrane helix</keyword>
<evidence type="ECO:0000256" key="2">
    <source>
        <dbReference type="SAM" id="MobiDB-lite"/>
    </source>
</evidence>
<dbReference type="KEGG" id="pvt:110073282"/>
<keyword evidence="7" id="KW-0675">Receptor</keyword>
<organism evidence="6 7">
    <name type="scientific">Pogona vitticeps</name>
    <name type="common">central bearded dragon</name>
    <dbReference type="NCBI Taxonomy" id="103695"/>
    <lineage>
        <taxon>Eukaryota</taxon>
        <taxon>Metazoa</taxon>
        <taxon>Chordata</taxon>
        <taxon>Craniata</taxon>
        <taxon>Vertebrata</taxon>
        <taxon>Euteleostomi</taxon>
        <taxon>Lepidosauria</taxon>
        <taxon>Squamata</taxon>
        <taxon>Bifurcata</taxon>
        <taxon>Unidentata</taxon>
        <taxon>Episquamata</taxon>
        <taxon>Toxicofera</taxon>
        <taxon>Iguania</taxon>
        <taxon>Acrodonta</taxon>
        <taxon>Agamidae</taxon>
        <taxon>Amphibolurinae</taxon>
        <taxon>Pogona</taxon>
    </lineage>
</organism>
<proteinExistence type="predicted"/>
<dbReference type="GeneID" id="110073282"/>
<gene>
    <name evidence="7" type="primary">TNFRSF4</name>
</gene>
<evidence type="ECO:0000313" key="7">
    <source>
        <dbReference type="RefSeq" id="XP_020637947.2"/>
    </source>
</evidence>
<feature type="disulfide bond" evidence="1">
    <location>
        <begin position="37"/>
        <end position="50"/>
    </location>
</feature>
<dbReference type="PROSITE" id="PS00652">
    <property type="entry name" value="TNFR_NGFR_1"/>
    <property type="match status" value="1"/>
</dbReference>
<feature type="compositionally biased region" description="Basic and acidic residues" evidence="2">
    <location>
        <begin position="275"/>
        <end position="285"/>
    </location>
</feature>
<evidence type="ECO:0000256" key="3">
    <source>
        <dbReference type="SAM" id="Phobius"/>
    </source>
</evidence>
<feature type="signal peptide" evidence="4">
    <location>
        <begin position="1"/>
        <end position="19"/>
    </location>
</feature>
<dbReference type="GO" id="GO:0006954">
    <property type="term" value="P:inflammatory response"/>
    <property type="evidence" value="ECO:0007669"/>
    <property type="project" value="InterPro"/>
</dbReference>
<evidence type="ECO:0000256" key="1">
    <source>
        <dbReference type="PROSITE-ProRule" id="PRU00206"/>
    </source>
</evidence>
<dbReference type="InParanoid" id="A0A6J0SNM3"/>
<dbReference type="PANTHER" id="PTHR47881:SF1">
    <property type="entry name" value="TUMOR NECROSIS FACTOR RECEPTOR SUPERFAMILY MEMBER 4"/>
    <property type="match status" value="1"/>
</dbReference>
<keyword evidence="3" id="KW-0472">Membrane</keyword>
<dbReference type="OrthoDB" id="9950067at2759"/>
<protein>
    <submittedName>
        <fullName evidence="7">Tumor necrosis factor receptor superfamily member 4 isoform X1</fullName>
    </submittedName>
</protein>
<feature type="disulfide bond" evidence="1">
    <location>
        <begin position="40"/>
        <end position="58"/>
    </location>
</feature>
<dbReference type="Gene3D" id="2.10.50.10">
    <property type="entry name" value="Tumor Necrosis Factor Receptor, subunit A, domain 2"/>
    <property type="match status" value="3"/>
</dbReference>
<feature type="repeat" description="TNFR-Cys" evidence="1">
    <location>
        <begin position="23"/>
        <end position="58"/>
    </location>
</feature>
<dbReference type="CTD" id="7293"/>
<comment type="caution">
    <text evidence="1">Lacks conserved residue(s) required for the propagation of feature annotation.</text>
</comment>
<dbReference type="Pfam" id="PF00020">
    <property type="entry name" value="TNFR_c6"/>
    <property type="match status" value="2"/>
</dbReference>
<dbReference type="GO" id="GO:0005031">
    <property type="term" value="F:tumor necrosis factor receptor activity"/>
    <property type="evidence" value="ECO:0007669"/>
    <property type="project" value="InterPro"/>
</dbReference>
<evidence type="ECO:0000256" key="4">
    <source>
        <dbReference type="SAM" id="SignalP"/>
    </source>
</evidence>